<dbReference type="PANTHER" id="PTHR33048:SF143">
    <property type="entry name" value="EXTRACELLULAR MEMBRANE PROTEIN CFEM DOMAIN-CONTAINING PROTEIN-RELATED"/>
    <property type="match status" value="1"/>
</dbReference>
<feature type="domain" description="Rhodopsin" evidence="7">
    <location>
        <begin position="2"/>
        <end position="70"/>
    </location>
</feature>
<evidence type="ECO:0000256" key="3">
    <source>
        <dbReference type="ARBA" id="ARBA00022989"/>
    </source>
</evidence>
<dbReference type="Pfam" id="PF20684">
    <property type="entry name" value="Fung_rhodopsin"/>
    <property type="match status" value="1"/>
</dbReference>
<evidence type="ECO:0000313" key="9">
    <source>
        <dbReference type="Proteomes" id="UP001433268"/>
    </source>
</evidence>
<comment type="similarity">
    <text evidence="5">Belongs to the SAT4 family.</text>
</comment>
<feature type="compositionally biased region" description="Polar residues" evidence="6">
    <location>
        <begin position="81"/>
        <end position="91"/>
    </location>
</feature>
<dbReference type="PANTHER" id="PTHR33048">
    <property type="entry name" value="PTH11-LIKE INTEGRAL MEMBRANE PROTEIN (AFU_ORTHOLOGUE AFUA_5G11245)"/>
    <property type="match status" value="1"/>
</dbReference>
<evidence type="ECO:0000259" key="7">
    <source>
        <dbReference type="Pfam" id="PF20684"/>
    </source>
</evidence>
<evidence type="ECO:0000313" key="8">
    <source>
        <dbReference type="EMBL" id="KAK8063072.1"/>
    </source>
</evidence>
<gene>
    <name evidence="8" type="ORF">PG997_015169</name>
</gene>
<dbReference type="InterPro" id="IPR052337">
    <property type="entry name" value="SAT4-like"/>
</dbReference>
<name>A0ABR1UVZ0_9PEZI</name>
<comment type="caution">
    <text evidence="8">The sequence shown here is derived from an EMBL/GenBank/DDBJ whole genome shotgun (WGS) entry which is preliminary data.</text>
</comment>
<dbReference type="GeneID" id="92052543"/>
<proteinExistence type="inferred from homology"/>
<feature type="region of interest" description="Disordered" evidence="6">
    <location>
        <begin position="79"/>
        <end position="223"/>
    </location>
</feature>
<evidence type="ECO:0000256" key="2">
    <source>
        <dbReference type="ARBA" id="ARBA00022692"/>
    </source>
</evidence>
<dbReference type="Proteomes" id="UP001433268">
    <property type="component" value="Unassembled WGS sequence"/>
</dbReference>
<dbReference type="PROSITE" id="PS51257">
    <property type="entry name" value="PROKAR_LIPOPROTEIN"/>
    <property type="match status" value="1"/>
</dbReference>
<dbReference type="RefSeq" id="XP_066661671.1">
    <property type="nucleotide sequence ID" value="XM_066819483.1"/>
</dbReference>
<keyword evidence="3" id="KW-1133">Transmembrane helix</keyword>
<reference evidence="8 9" key="1">
    <citation type="submission" date="2023-01" db="EMBL/GenBank/DDBJ databases">
        <title>Analysis of 21 Apiospora genomes using comparative genomics revels a genus with tremendous synthesis potential of carbohydrate active enzymes and secondary metabolites.</title>
        <authorList>
            <person name="Sorensen T."/>
        </authorList>
    </citation>
    <scope>NUCLEOTIDE SEQUENCE [LARGE SCALE GENOMIC DNA]</scope>
    <source>
        <strain evidence="8 9">CBS 114990</strain>
    </source>
</reference>
<keyword evidence="2" id="KW-0812">Transmembrane</keyword>
<evidence type="ECO:0000256" key="5">
    <source>
        <dbReference type="ARBA" id="ARBA00038359"/>
    </source>
</evidence>
<keyword evidence="4" id="KW-0472">Membrane</keyword>
<organism evidence="8 9">
    <name type="scientific">Apiospora hydei</name>
    <dbReference type="NCBI Taxonomy" id="1337664"/>
    <lineage>
        <taxon>Eukaryota</taxon>
        <taxon>Fungi</taxon>
        <taxon>Dikarya</taxon>
        <taxon>Ascomycota</taxon>
        <taxon>Pezizomycotina</taxon>
        <taxon>Sordariomycetes</taxon>
        <taxon>Xylariomycetidae</taxon>
        <taxon>Amphisphaeriales</taxon>
        <taxon>Apiosporaceae</taxon>
        <taxon>Apiospora</taxon>
    </lineage>
</organism>
<dbReference type="EMBL" id="JAQQWN010000010">
    <property type="protein sequence ID" value="KAK8063072.1"/>
    <property type="molecule type" value="Genomic_DNA"/>
</dbReference>
<evidence type="ECO:0000256" key="4">
    <source>
        <dbReference type="ARBA" id="ARBA00023136"/>
    </source>
</evidence>
<sequence length="223" mass="24313">MALRKRAQTFVMFSLGLLVVITSCIRLRYLVRFEKSDNPTWDNVDAIIWTHAEVSVSVIVVCLPTVRAALASVAPRLLGSTAKTPGNSAKTPFSGPSAGGGSSTLSRSRGRRERYEGLEDEGGEVSSPRQGTYRSEDNDGIELTSPISYRKEEDDNHDEEDEEHQHKAGDLHNHSFYHNNGSSDVILGNDAREVTKPKPAAFPNFSHPPALRSGGRVKPSGQG</sequence>
<accession>A0ABR1UVZ0</accession>
<evidence type="ECO:0000256" key="6">
    <source>
        <dbReference type="SAM" id="MobiDB-lite"/>
    </source>
</evidence>
<dbReference type="InterPro" id="IPR049326">
    <property type="entry name" value="Rhodopsin_dom_fungi"/>
</dbReference>
<protein>
    <recommendedName>
        <fullName evidence="7">Rhodopsin domain-containing protein</fullName>
    </recommendedName>
</protein>
<comment type="subcellular location">
    <subcellularLocation>
        <location evidence="1">Membrane</location>
        <topology evidence="1">Multi-pass membrane protein</topology>
    </subcellularLocation>
</comment>
<evidence type="ECO:0000256" key="1">
    <source>
        <dbReference type="ARBA" id="ARBA00004141"/>
    </source>
</evidence>
<feature type="compositionally biased region" description="Basic and acidic residues" evidence="6">
    <location>
        <begin position="163"/>
        <end position="173"/>
    </location>
</feature>
<keyword evidence="9" id="KW-1185">Reference proteome</keyword>